<sequence length="92" mass="10039">MSTSNNKETAEAIEAAANASLDVSEARFRQIRAGTKQLKHDIGEITASLLAVGFSKESIHAWDTMSDAEYEKMSARLEEAKRLQAEAQSAKP</sequence>
<name>A0AAJ0LXJ6_9PEZI</name>
<dbReference type="Proteomes" id="UP001271007">
    <property type="component" value="Unassembled WGS sequence"/>
</dbReference>
<reference evidence="1" key="1">
    <citation type="submission" date="2023-04" db="EMBL/GenBank/DDBJ databases">
        <title>Black Yeasts Isolated from many extreme environments.</title>
        <authorList>
            <person name="Coleine C."/>
            <person name="Stajich J.E."/>
            <person name="Selbmann L."/>
        </authorList>
    </citation>
    <scope>NUCLEOTIDE SEQUENCE</scope>
    <source>
        <strain evidence="1">CCFEE 5312</strain>
    </source>
</reference>
<proteinExistence type="predicted"/>
<dbReference type="EMBL" id="JAWDJX010000001">
    <property type="protein sequence ID" value="KAK3059112.1"/>
    <property type="molecule type" value="Genomic_DNA"/>
</dbReference>
<keyword evidence="2" id="KW-1185">Reference proteome</keyword>
<comment type="caution">
    <text evidence="1">The sequence shown here is derived from an EMBL/GenBank/DDBJ whole genome shotgun (WGS) entry which is preliminary data.</text>
</comment>
<evidence type="ECO:0000313" key="2">
    <source>
        <dbReference type="Proteomes" id="UP001271007"/>
    </source>
</evidence>
<evidence type="ECO:0000313" key="1">
    <source>
        <dbReference type="EMBL" id="KAK3059112.1"/>
    </source>
</evidence>
<dbReference type="AlphaFoldDB" id="A0AAJ0LXJ6"/>
<accession>A0AAJ0LXJ6</accession>
<gene>
    <name evidence="1" type="ORF">LTR09_000678</name>
</gene>
<organism evidence="1 2">
    <name type="scientific">Extremus antarcticus</name>
    <dbReference type="NCBI Taxonomy" id="702011"/>
    <lineage>
        <taxon>Eukaryota</taxon>
        <taxon>Fungi</taxon>
        <taxon>Dikarya</taxon>
        <taxon>Ascomycota</taxon>
        <taxon>Pezizomycotina</taxon>
        <taxon>Dothideomycetes</taxon>
        <taxon>Dothideomycetidae</taxon>
        <taxon>Mycosphaerellales</taxon>
        <taxon>Extremaceae</taxon>
        <taxon>Extremus</taxon>
    </lineage>
</organism>
<protein>
    <submittedName>
        <fullName evidence="1">Uncharacterized protein</fullName>
    </submittedName>
</protein>